<organism evidence="5 6">
    <name type="scientific">Hankyongella ginsenosidimutans</name>
    <dbReference type="NCBI Taxonomy" id="1763828"/>
    <lineage>
        <taxon>Bacteria</taxon>
        <taxon>Pseudomonadati</taxon>
        <taxon>Pseudomonadota</taxon>
        <taxon>Alphaproteobacteria</taxon>
        <taxon>Sphingomonadales</taxon>
        <taxon>Sphingomonadaceae</taxon>
        <taxon>Hankyongella</taxon>
    </lineage>
</organism>
<dbReference type="GO" id="GO:0003700">
    <property type="term" value="F:DNA-binding transcription factor activity"/>
    <property type="evidence" value="ECO:0007669"/>
    <property type="project" value="TreeGrafter"/>
</dbReference>
<dbReference type="GO" id="GO:0000976">
    <property type="term" value="F:transcription cis-regulatory region binding"/>
    <property type="evidence" value="ECO:0007669"/>
    <property type="project" value="TreeGrafter"/>
</dbReference>
<dbReference type="AlphaFoldDB" id="A0A4D7BTW8"/>
<sequence length="320" mass="34106">MADLAALAGVSKITISRALRGSEAVHPETRERIKSLAREHGYRLNLSARNLRLQRNAMVAVVVEMQPSVERPMSEPYPLALLGGISQELTSAEYSILLMAMHELSPERLPPVDGVILLGQGEADEATVRIRELGVPVVSWGALRSGHGSLVVGSDNARGGELAAERLLSLGRRRVVYLGNTRFGEIADRCDGLKARLEAGGATLVECLDGGFTFLTGANAIRTLLSAGTHHFDGIFACSDLVAMGAIRALTDAGVDVPGDVAVVGFDDTPMASYFVPALTTIRQDWHHGGLLLARKLLSLVQGEAAQSEIMPVNLIVRSS</sequence>
<dbReference type="SMART" id="SM00354">
    <property type="entry name" value="HTH_LACI"/>
    <property type="match status" value="1"/>
</dbReference>
<proteinExistence type="predicted"/>
<dbReference type="SUPFAM" id="SSF53822">
    <property type="entry name" value="Periplasmic binding protein-like I"/>
    <property type="match status" value="1"/>
</dbReference>
<dbReference type="Pfam" id="PF00356">
    <property type="entry name" value="LacI"/>
    <property type="match status" value="1"/>
</dbReference>
<dbReference type="PANTHER" id="PTHR30146">
    <property type="entry name" value="LACI-RELATED TRANSCRIPTIONAL REPRESSOR"/>
    <property type="match status" value="1"/>
</dbReference>
<evidence type="ECO:0000256" key="3">
    <source>
        <dbReference type="ARBA" id="ARBA00023163"/>
    </source>
</evidence>
<dbReference type="InterPro" id="IPR028082">
    <property type="entry name" value="Peripla_BP_I"/>
</dbReference>
<evidence type="ECO:0000259" key="4">
    <source>
        <dbReference type="PROSITE" id="PS50932"/>
    </source>
</evidence>
<keyword evidence="3" id="KW-0804">Transcription</keyword>
<dbReference type="InterPro" id="IPR046335">
    <property type="entry name" value="LacI/GalR-like_sensor"/>
</dbReference>
<evidence type="ECO:0000256" key="1">
    <source>
        <dbReference type="ARBA" id="ARBA00023015"/>
    </source>
</evidence>
<dbReference type="SUPFAM" id="SSF47413">
    <property type="entry name" value="lambda repressor-like DNA-binding domains"/>
    <property type="match status" value="1"/>
</dbReference>
<keyword evidence="1" id="KW-0805">Transcription regulation</keyword>
<keyword evidence="6" id="KW-1185">Reference proteome</keyword>
<dbReference type="CDD" id="cd01392">
    <property type="entry name" value="HTH_LacI"/>
    <property type="match status" value="1"/>
</dbReference>
<evidence type="ECO:0000256" key="2">
    <source>
        <dbReference type="ARBA" id="ARBA00023125"/>
    </source>
</evidence>
<dbReference type="Pfam" id="PF13377">
    <property type="entry name" value="Peripla_BP_3"/>
    <property type="match status" value="1"/>
</dbReference>
<dbReference type="EMBL" id="CP039704">
    <property type="protein sequence ID" value="QCI79019.1"/>
    <property type="molecule type" value="Genomic_DNA"/>
</dbReference>
<dbReference type="PANTHER" id="PTHR30146:SF120">
    <property type="entry name" value="ALANINE RACEMASE"/>
    <property type="match status" value="1"/>
</dbReference>
<protein>
    <submittedName>
        <fullName evidence="5">LacI family transcriptional regulator</fullName>
    </submittedName>
</protein>
<dbReference type="InterPro" id="IPR000843">
    <property type="entry name" value="HTH_LacI"/>
</dbReference>
<accession>A0A4D7BTW8</accession>
<feature type="domain" description="HTH lacI-type" evidence="4">
    <location>
        <begin position="1"/>
        <end position="53"/>
    </location>
</feature>
<dbReference type="KEGG" id="hgn:E6W36_03785"/>
<dbReference type="Proteomes" id="UP000298714">
    <property type="component" value="Chromosome"/>
</dbReference>
<reference evidence="6" key="1">
    <citation type="submission" date="2019-04" db="EMBL/GenBank/DDBJ databases">
        <title>Complete genome sequence of Sphingomonas sp. W1-2-3.</title>
        <authorList>
            <person name="Im W.T."/>
        </authorList>
    </citation>
    <scope>NUCLEOTIDE SEQUENCE [LARGE SCALE GENOMIC DNA]</scope>
    <source>
        <strain evidence="6">W1-2-3</strain>
    </source>
</reference>
<gene>
    <name evidence="5" type="ORF">E6W36_03785</name>
</gene>
<dbReference type="PROSITE" id="PS00356">
    <property type="entry name" value="HTH_LACI_1"/>
    <property type="match status" value="1"/>
</dbReference>
<dbReference type="InterPro" id="IPR010982">
    <property type="entry name" value="Lambda_DNA-bd_dom_sf"/>
</dbReference>
<dbReference type="Gene3D" id="3.40.50.2300">
    <property type="match status" value="2"/>
</dbReference>
<dbReference type="Gene3D" id="1.10.260.40">
    <property type="entry name" value="lambda repressor-like DNA-binding domains"/>
    <property type="match status" value="1"/>
</dbReference>
<keyword evidence="2" id="KW-0238">DNA-binding</keyword>
<evidence type="ECO:0000313" key="6">
    <source>
        <dbReference type="Proteomes" id="UP000298714"/>
    </source>
</evidence>
<evidence type="ECO:0000313" key="5">
    <source>
        <dbReference type="EMBL" id="QCI79019.1"/>
    </source>
</evidence>
<dbReference type="PROSITE" id="PS50932">
    <property type="entry name" value="HTH_LACI_2"/>
    <property type="match status" value="1"/>
</dbReference>
<name>A0A4D7BTW8_9SPHN</name>